<dbReference type="KEGG" id="ams:AMIS_51640"/>
<evidence type="ECO:0000313" key="2">
    <source>
        <dbReference type="Proteomes" id="UP000007882"/>
    </source>
</evidence>
<evidence type="ECO:0000313" key="1">
    <source>
        <dbReference type="EMBL" id="BAL90384.1"/>
    </source>
</evidence>
<accession>I0HBJ7</accession>
<dbReference type="RefSeq" id="WP_014445272.1">
    <property type="nucleotide sequence ID" value="NC_017093.1"/>
</dbReference>
<gene>
    <name evidence="1" type="ordered locus">AMIS_51640</name>
</gene>
<dbReference type="Proteomes" id="UP000007882">
    <property type="component" value="Chromosome"/>
</dbReference>
<protein>
    <submittedName>
        <fullName evidence="1">Uncharacterized protein</fullName>
    </submittedName>
</protein>
<dbReference type="EMBL" id="AP012319">
    <property type="protein sequence ID" value="BAL90384.1"/>
    <property type="molecule type" value="Genomic_DNA"/>
</dbReference>
<proteinExistence type="predicted"/>
<keyword evidence="2" id="KW-1185">Reference proteome</keyword>
<reference evidence="1 2" key="1">
    <citation type="submission" date="2012-02" db="EMBL/GenBank/DDBJ databases">
        <title>Complete genome sequence of Actinoplanes missouriensis 431 (= NBRC 102363).</title>
        <authorList>
            <person name="Ohnishi Y."/>
            <person name="Ishikawa J."/>
            <person name="Sekine M."/>
            <person name="Hosoyama A."/>
            <person name="Harada T."/>
            <person name="Narita H."/>
            <person name="Hata T."/>
            <person name="Konno Y."/>
            <person name="Tutikane K."/>
            <person name="Fujita N."/>
            <person name="Horinouchi S."/>
            <person name="Hayakawa M."/>
        </authorList>
    </citation>
    <scope>NUCLEOTIDE SEQUENCE [LARGE SCALE GENOMIC DNA]</scope>
    <source>
        <strain evidence="2">ATCC 14538 / DSM 43046 / CBS 188.64 / JCM 3121 / NBRC 102363 / NCIMB 12654 / NRRL B-3342 / UNCC 431</strain>
    </source>
</reference>
<dbReference type="STRING" id="512565.AMIS_51640"/>
<dbReference type="AlphaFoldDB" id="I0HBJ7"/>
<name>I0HBJ7_ACTM4</name>
<dbReference type="PATRIC" id="fig|512565.3.peg.5159"/>
<dbReference type="HOGENOM" id="CLU_1691745_0_0_11"/>
<organism evidence="1 2">
    <name type="scientific">Actinoplanes missouriensis (strain ATCC 14538 / DSM 43046 / CBS 188.64 / JCM 3121 / NBRC 102363 / NCIMB 12654 / NRRL B-3342 / UNCC 431)</name>
    <dbReference type="NCBI Taxonomy" id="512565"/>
    <lineage>
        <taxon>Bacteria</taxon>
        <taxon>Bacillati</taxon>
        <taxon>Actinomycetota</taxon>
        <taxon>Actinomycetes</taxon>
        <taxon>Micromonosporales</taxon>
        <taxon>Micromonosporaceae</taxon>
        <taxon>Actinoplanes</taxon>
    </lineage>
</organism>
<sequence>MEPILIALTWMLGQTQILSHITKRLLDRYSPPRAGRFPQVEEPLPARRSPPAAAGAARIMDQLIVPPPGRLLFVRERPGPSRPLLAIVLADRAGGGRVRWILVQFDVPIDISLPENAIALLPLLMRIDGSGQARIEPHGYAYTGTVDGYQVYAAA</sequence>